<evidence type="ECO:0000313" key="7">
    <source>
        <dbReference type="EMBL" id="SET03228.1"/>
    </source>
</evidence>
<dbReference type="OrthoDB" id="2111964at2"/>
<evidence type="ECO:0000313" key="6">
    <source>
        <dbReference type="EMBL" id="SDI70522.1"/>
    </source>
</evidence>
<dbReference type="Proteomes" id="UP000324896">
    <property type="component" value="Unassembled WGS sequence"/>
</dbReference>
<evidence type="ECO:0000313" key="9">
    <source>
        <dbReference type="EMBL" id="TDX46520.1"/>
    </source>
</evidence>
<keyword evidence="12" id="KW-1185">Reference proteome</keyword>
<reference evidence="9 14" key="4">
    <citation type="submission" date="2019-03" db="EMBL/GenBank/DDBJ databases">
        <title>Subsurface microbial communities from deep shales in Ohio and West Virginia, USA.</title>
        <authorList>
            <person name="Wrighton K."/>
        </authorList>
    </citation>
    <scope>NUCLEOTIDE SEQUENCE [LARGE SCALE GENOMIC DNA]</scope>
    <source>
        <strain evidence="9 14">DSMZ 11287</strain>
        <strain evidence="3 13">MSL28</strain>
    </source>
</reference>
<dbReference type="EMBL" id="FOHG01000018">
    <property type="protein sequence ID" value="SET03228.1"/>
    <property type="molecule type" value="Genomic_DNA"/>
</dbReference>
<dbReference type="Proteomes" id="UP000295472">
    <property type="component" value="Unassembled WGS sequence"/>
</dbReference>
<protein>
    <submittedName>
        <fullName evidence="4">FeoA domain-containing protein</fullName>
    </submittedName>
    <submittedName>
        <fullName evidence="3">Ferrous iron transport protein A</fullName>
    </submittedName>
</protein>
<feature type="domain" description="Ferrous iron transporter FeoA-like" evidence="2">
    <location>
        <begin position="1"/>
        <end position="71"/>
    </location>
</feature>
<dbReference type="EMBL" id="QICM01000010">
    <property type="protein sequence ID" value="PXV66714.1"/>
    <property type="molecule type" value="Genomic_DNA"/>
</dbReference>
<gene>
    <name evidence="8" type="ORF">BY453_10771</name>
    <name evidence="9" type="ORF">C7954_10536</name>
    <name evidence="3" type="ORF">C8C78_11050</name>
    <name evidence="4" type="ORF">SAMN04488597_10455</name>
    <name evidence="5" type="ORF">SAMN04488598_1191</name>
    <name evidence="7" type="ORF">SAMN04515652_11843</name>
    <name evidence="6" type="ORF">SAMN04515654_11237</name>
</gene>
<dbReference type="EMBL" id="SOAA01000007">
    <property type="protein sequence ID" value="TDS32396.1"/>
    <property type="molecule type" value="Genomic_DNA"/>
</dbReference>
<evidence type="ECO:0000313" key="14">
    <source>
        <dbReference type="Proteomes" id="UP000295472"/>
    </source>
</evidence>
<evidence type="ECO:0000313" key="10">
    <source>
        <dbReference type="Proteomes" id="UP000198612"/>
    </source>
</evidence>
<dbReference type="Proteomes" id="UP000198945">
    <property type="component" value="Unassembled WGS sequence"/>
</dbReference>
<dbReference type="InterPro" id="IPR007167">
    <property type="entry name" value="Fe-transptr_FeoA-like"/>
</dbReference>
<dbReference type="SMART" id="SM00899">
    <property type="entry name" value="FeoA"/>
    <property type="match status" value="1"/>
</dbReference>
<dbReference type="GeneID" id="57012007"/>
<proteinExistence type="predicted"/>
<evidence type="ECO:0000313" key="13">
    <source>
        <dbReference type="Proteomes" id="UP000247389"/>
    </source>
</evidence>
<evidence type="ECO:0000313" key="3">
    <source>
        <dbReference type="EMBL" id="PXV66714.1"/>
    </source>
</evidence>
<organism evidence="4 16">
    <name type="scientific">Halanaerobium congolense</name>
    <dbReference type="NCBI Taxonomy" id="54121"/>
    <lineage>
        <taxon>Bacteria</taxon>
        <taxon>Bacillati</taxon>
        <taxon>Bacillota</taxon>
        <taxon>Clostridia</taxon>
        <taxon>Halanaerobiales</taxon>
        <taxon>Halanaerobiaceae</taxon>
        <taxon>Halanaerobium</taxon>
    </lineage>
</organism>
<dbReference type="SUPFAM" id="SSF50037">
    <property type="entry name" value="C-terminal domain of transcriptional repressors"/>
    <property type="match status" value="1"/>
</dbReference>
<dbReference type="RefSeq" id="WP_073158212.1">
    <property type="nucleotide sequence ID" value="NZ_FMYT01000004.1"/>
</dbReference>
<name>A0A1G6KB14_9FIRM</name>
<evidence type="ECO:0000256" key="1">
    <source>
        <dbReference type="ARBA" id="ARBA00023004"/>
    </source>
</evidence>
<evidence type="ECO:0000313" key="12">
    <source>
        <dbReference type="Proteomes" id="UP000199519"/>
    </source>
</evidence>
<dbReference type="Proteomes" id="UP000247389">
    <property type="component" value="Unassembled WGS sequence"/>
</dbReference>
<keyword evidence="1" id="KW-0408">Iron</keyword>
<evidence type="ECO:0000313" key="4">
    <source>
        <dbReference type="EMBL" id="SDC28279.1"/>
    </source>
</evidence>
<dbReference type="AlphaFoldDB" id="A0A1G6KB14"/>
<dbReference type="EMBL" id="SOEF01000005">
    <property type="protein sequence ID" value="TDX46520.1"/>
    <property type="molecule type" value="Genomic_DNA"/>
</dbReference>
<dbReference type="Proteomes" id="UP000198612">
    <property type="component" value="Unassembled WGS sequence"/>
</dbReference>
<dbReference type="EMBL" id="FNBJ01000019">
    <property type="protein sequence ID" value="SDF66262.1"/>
    <property type="molecule type" value="Genomic_DNA"/>
</dbReference>
<dbReference type="Proteomes" id="UP000199519">
    <property type="component" value="Unassembled WGS sequence"/>
</dbReference>
<reference evidence="10 12" key="1">
    <citation type="submission" date="2016-10" db="EMBL/GenBank/DDBJ databases">
        <authorList>
            <person name="Varghese N."/>
            <person name="Submissions S."/>
        </authorList>
    </citation>
    <scope>NUCLEOTIDE SEQUENCE [LARGE SCALE GENOMIC DNA]</scope>
    <source>
        <strain evidence="4 16">WG10</strain>
        <strain evidence="5 12">WG2</strain>
        <strain evidence="7 10">WG5</strain>
    </source>
</reference>
<dbReference type="Pfam" id="PF04023">
    <property type="entry name" value="FeoA"/>
    <property type="match status" value="1"/>
</dbReference>
<evidence type="ECO:0000313" key="16">
    <source>
        <dbReference type="Proteomes" id="UP000324896"/>
    </source>
</evidence>
<sequence>MTLADMKHGNKFIIDKIEDKSTRLQALRFGISEGSEIECAGSMPGGPVILKKNLQEIAVGRRTAEKISVKKKGMI</sequence>
<dbReference type="Proteomes" id="UP000295758">
    <property type="component" value="Unassembled WGS sequence"/>
</dbReference>
<dbReference type="EMBL" id="FMYT01000004">
    <property type="protein sequence ID" value="SDC28279.1"/>
    <property type="molecule type" value="Genomic_DNA"/>
</dbReference>
<reference evidence="8 15" key="3">
    <citation type="submission" date="2019-03" db="EMBL/GenBank/DDBJ databases">
        <title>Deep subsurface shale carbon reservoir microbial communities from Ohio and West Virginia, USA.</title>
        <authorList>
            <person name="Wrighton K."/>
        </authorList>
    </citation>
    <scope>NUCLEOTIDE SEQUENCE [LARGE SCALE GENOMIC DNA]</scope>
    <source>
        <strain evidence="8 15">UTICA-S4D12</strain>
    </source>
</reference>
<dbReference type="InterPro" id="IPR008988">
    <property type="entry name" value="Transcriptional_repressor_C"/>
</dbReference>
<evidence type="ECO:0000313" key="15">
    <source>
        <dbReference type="Proteomes" id="UP000295758"/>
    </source>
</evidence>
<dbReference type="Gene3D" id="2.30.30.90">
    <property type="match status" value="1"/>
</dbReference>
<dbReference type="GO" id="GO:0046914">
    <property type="term" value="F:transition metal ion binding"/>
    <property type="evidence" value="ECO:0007669"/>
    <property type="project" value="InterPro"/>
</dbReference>
<evidence type="ECO:0000259" key="2">
    <source>
        <dbReference type="SMART" id="SM00899"/>
    </source>
</evidence>
<dbReference type="STRING" id="54121.SAMN04515653_11142"/>
<reference evidence="6 11" key="2">
    <citation type="submission" date="2016-10" db="EMBL/GenBank/DDBJ databases">
        <authorList>
            <person name="de Groot N.N."/>
        </authorList>
    </citation>
    <scope>NUCLEOTIDE SEQUENCE [LARGE SCALE GENOMIC DNA]</scope>
    <source>
        <strain evidence="6 11">WG7</strain>
    </source>
</reference>
<dbReference type="InterPro" id="IPR038157">
    <property type="entry name" value="FeoA_core_dom"/>
</dbReference>
<dbReference type="EMBL" id="FNEH01000012">
    <property type="protein sequence ID" value="SDI70522.1"/>
    <property type="molecule type" value="Genomic_DNA"/>
</dbReference>
<accession>A0A1G6KB14</accession>
<evidence type="ECO:0000313" key="8">
    <source>
        <dbReference type="EMBL" id="TDS32396.1"/>
    </source>
</evidence>
<evidence type="ECO:0000313" key="5">
    <source>
        <dbReference type="EMBL" id="SDF66262.1"/>
    </source>
</evidence>
<evidence type="ECO:0000313" key="11">
    <source>
        <dbReference type="Proteomes" id="UP000198945"/>
    </source>
</evidence>